<dbReference type="EMBL" id="LAFY01000044">
    <property type="protein sequence ID" value="KJY02507.1"/>
    <property type="molecule type" value="Genomic_DNA"/>
</dbReference>
<feature type="transmembrane region" description="Helical" evidence="6">
    <location>
        <begin position="314"/>
        <end position="336"/>
    </location>
</feature>
<keyword evidence="2" id="KW-0813">Transport</keyword>
<dbReference type="PANTHER" id="PTHR45649:SF19">
    <property type="entry name" value="TRANSPORTER, PUTATIVE (EUROFUNG)-RELATED"/>
    <property type="match status" value="1"/>
</dbReference>
<dbReference type="AlphaFoldDB" id="A0A0F4GYP1"/>
<keyword evidence="4 6" id="KW-1133">Transmembrane helix</keyword>
<evidence type="ECO:0000313" key="7">
    <source>
        <dbReference type="EMBL" id="KJY02507.1"/>
    </source>
</evidence>
<evidence type="ECO:0000256" key="1">
    <source>
        <dbReference type="ARBA" id="ARBA00004141"/>
    </source>
</evidence>
<dbReference type="Proteomes" id="UP000033647">
    <property type="component" value="Unassembled WGS sequence"/>
</dbReference>
<name>A0A0F4GYP1_9PEZI</name>
<keyword evidence="5 6" id="KW-0472">Membrane</keyword>
<feature type="transmembrane region" description="Helical" evidence="6">
    <location>
        <begin position="110"/>
        <end position="131"/>
    </location>
</feature>
<dbReference type="Gene3D" id="1.20.1740.10">
    <property type="entry name" value="Amino acid/polyamine transporter I"/>
    <property type="match status" value="1"/>
</dbReference>
<reference evidence="7 8" key="1">
    <citation type="submission" date="2015-03" db="EMBL/GenBank/DDBJ databases">
        <title>RNA-seq based gene annotation and comparative genomics of four Zymoseptoria species reveal species-specific pathogenicity related genes and transposable element activity.</title>
        <authorList>
            <person name="Grandaubert J."/>
            <person name="Bhattacharyya A."/>
            <person name="Stukenbrock E.H."/>
        </authorList>
    </citation>
    <scope>NUCLEOTIDE SEQUENCE [LARGE SCALE GENOMIC DNA]</scope>
    <source>
        <strain evidence="7 8">Zb18110</strain>
    </source>
</reference>
<evidence type="ECO:0000256" key="4">
    <source>
        <dbReference type="ARBA" id="ARBA00022989"/>
    </source>
</evidence>
<keyword evidence="3 6" id="KW-0812">Transmembrane</keyword>
<sequence length="352" mass="38797">MCGSLNVFAWIAITAGVTVIVPQILVAVLIHFDDTYIPKPWHVFLIYQAVNMICLPHNIFALRKSMWVFNYFLALSLTGFFAAIITSVARAPTYQSNAAVWTTFTDRSGWNNRGVAFLTGLLSPGYMYAGFDGAIHLAEEAKNASVAVPRAMLSTWLIGFVSSFALAVAAMYSAQDFDAIAGTPTGLPAFELFRQAMRSDAAATVIVLVVWVAAFAAIAGCQRTASRLTWTFARDKGFIGCHRFARLNTRWQVRIWALCINAAVEEVGRVPAPDAEFRLPSAVGWIANFCTVGFALVCFVFYDLPAVLPVEAGNMNYSIAVIGVMVIAILINWLIFARRHYHRSDIEHMEAF</sequence>
<dbReference type="PANTHER" id="PTHR45649">
    <property type="entry name" value="AMINO-ACID PERMEASE BAT1"/>
    <property type="match status" value="1"/>
</dbReference>
<feature type="transmembrane region" description="Helical" evidence="6">
    <location>
        <begin position="201"/>
        <end position="221"/>
    </location>
</feature>
<evidence type="ECO:0000256" key="6">
    <source>
        <dbReference type="SAM" id="Phobius"/>
    </source>
</evidence>
<proteinExistence type="predicted"/>
<comment type="caution">
    <text evidence="7">The sequence shown here is derived from an EMBL/GenBank/DDBJ whole genome shotgun (WGS) entry which is preliminary data.</text>
</comment>
<dbReference type="PIRSF" id="PIRSF006060">
    <property type="entry name" value="AA_transporter"/>
    <property type="match status" value="1"/>
</dbReference>
<comment type="subcellular location">
    <subcellularLocation>
        <location evidence="1">Membrane</location>
        <topology evidence="1">Multi-pass membrane protein</topology>
    </subcellularLocation>
</comment>
<feature type="transmembrane region" description="Helical" evidence="6">
    <location>
        <begin position="282"/>
        <end position="302"/>
    </location>
</feature>
<dbReference type="GO" id="GO:0022857">
    <property type="term" value="F:transmembrane transporter activity"/>
    <property type="evidence" value="ECO:0007669"/>
    <property type="project" value="InterPro"/>
</dbReference>
<feature type="transmembrane region" description="Helical" evidence="6">
    <location>
        <begin position="44"/>
        <end position="62"/>
    </location>
</feature>
<organism evidence="7 8">
    <name type="scientific">Zymoseptoria brevis</name>
    <dbReference type="NCBI Taxonomy" id="1047168"/>
    <lineage>
        <taxon>Eukaryota</taxon>
        <taxon>Fungi</taxon>
        <taxon>Dikarya</taxon>
        <taxon>Ascomycota</taxon>
        <taxon>Pezizomycotina</taxon>
        <taxon>Dothideomycetes</taxon>
        <taxon>Dothideomycetidae</taxon>
        <taxon>Mycosphaerellales</taxon>
        <taxon>Mycosphaerellaceae</taxon>
        <taxon>Zymoseptoria</taxon>
    </lineage>
</organism>
<evidence type="ECO:0008006" key="9">
    <source>
        <dbReference type="Google" id="ProtNLM"/>
    </source>
</evidence>
<protein>
    <recommendedName>
        <fullName evidence="9">Amino acid permease like protein</fullName>
    </recommendedName>
</protein>
<evidence type="ECO:0000256" key="5">
    <source>
        <dbReference type="ARBA" id="ARBA00023136"/>
    </source>
</evidence>
<dbReference type="Pfam" id="PF13520">
    <property type="entry name" value="AA_permease_2"/>
    <property type="match status" value="1"/>
</dbReference>
<evidence type="ECO:0000256" key="3">
    <source>
        <dbReference type="ARBA" id="ARBA00022692"/>
    </source>
</evidence>
<accession>A0A0F4GYP1</accession>
<evidence type="ECO:0000256" key="2">
    <source>
        <dbReference type="ARBA" id="ARBA00022448"/>
    </source>
</evidence>
<dbReference type="OrthoDB" id="2417308at2759"/>
<keyword evidence="8" id="KW-1185">Reference proteome</keyword>
<evidence type="ECO:0000313" key="8">
    <source>
        <dbReference type="Proteomes" id="UP000033647"/>
    </source>
</evidence>
<dbReference type="GO" id="GO:0016020">
    <property type="term" value="C:membrane"/>
    <property type="evidence" value="ECO:0007669"/>
    <property type="project" value="UniProtKB-SubCell"/>
</dbReference>
<dbReference type="InterPro" id="IPR002293">
    <property type="entry name" value="AA/rel_permease1"/>
</dbReference>
<feature type="transmembrane region" description="Helical" evidence="6">
    <location>
        <begin position="151"/>
        <end position="172"/>
    </location>
</feature>
<gene>
    <name evidence="7" type="ORF">TI39_contig47g00011</name>
</gene>
<dbReference type="STRING" id="1047168.A0A0F4GYP1"/>
<feature type="transmembrane region" description="Helical" evidence="6">
    <location>
        <begin position="7"/>
        <end position="32"/>
    </location>
</feature>
<feature type="transmembrane region" description="Helical" evidence="6">
    <location>
        <begin position="69"/>
        <end position="90"/>
    </location>
</feature>